<dbReference type="GO" id="GO:0005739">
    <property type="term" value="C:mitochondrion"/>
    <property type="evidence" value="ECO:0007669"/>
    <property type="project" value="TreeGrafter"/>
</dbReference>
<dbReference type="Proteomes" id="UP000318582">
    <property type="component" value="Unassembled WGS sequence"/>
</dbReference>
<comment type="similarity">
    <text evidence="1">Belongs to the 2-oxoacid dehydrogenase family.</text>
</comment>
<organism evidence="3 4">
    <name type="scientific">Powellomyces hirtus</name>
    <dbReference type="NCBI Taxonomy" id="109895"/>
    <lineage>
        <taxon>Eukaryota</taxon>
        <taxon>Fungi</taxon>
        <taxon>Fungi incertae sedis</taxon>
        <taxon>Chytridiomycota</taxon>
        <taxon>Chytridiomycota incertae sedis</taxon>
        <taxon>Chytridiomycetes</taxon>
        <taxon>Spizellomycetales</taxon>
        <taxon>Powellomycetaceae</taxon>
        <taxon>Powellomyces</taxon>
    </lineage>
</organism>
<dbReference type="InterPro" id="IPR004167">
    <property type="entry name" value="PSBD"/>
</dbReference>
<evidence type="ECO:0000313" key="4">
    <source>
        <dbReference type="Proteomes" id="UP000318582"/>
    </source>
</evidence>
<dbReference type="PROSITE" id="PS51826">
    <property type="entry name" value="PSBD"/>
    <property type="match status" value="1"/>
</dbReference>
<dbReference type="Gene3D" id="4.10.320.10">
    <property type="entry name" value="E3-binding domain"/>
    <property type="match status" value="1"/>
</dbReference>
<dbReference type="GO" id="GO:0045254">
    <property type="term" value="C:pyruvate dehydrogenase complex"/>
    <property type="evidence" value="ECO:0007669"/>
    <property type="project" value="InterPro"/>
</dbReference>
<dbReference type="InterPro" id="IPR036625">
    <property type="entry name" value="E3-bd_dom_sf"/>
</dbReference>
<dbReference type="Gene3D" id="3.30.559.10">
    <property type="entry name" value="Chloramphenicol acetyltransferase-like domain"/>
    <property type="match status" value="1"/>
</dbReference>
<accession>A0A507E5W7</accession>
<keyword evidence="4" id="KW-1185">Reference proteome</keyword>
<dbReference type="PANTHER" id="PTHR23151">
    <property type="entry name" value="DIHYDROLIPOAMIDE ACETYL/SUCCINYL-TRANSFERASE-RELATED"/>
    <property type="match status" value="1"/>
</dbReference>
<evidence type="ECO:0000259" key="2">
    <source>
        <dbReference type="PROSITE" id="PS51826"/>
    </source>
</evidence>
<evidence type="ECO:0000313" key="3">
    <source>
        <dbReference type="EMBL" id="TPX58498.1"/>
    </source>
</evidence>
<reference evidence="3 4" key="1">
    <citation type="journal article" date="2019" name="Sci. Rep.">
        <title>Comparative genomics of chytrid fungi reveal insights into the obligate biotrophic and pathogenic lifestyle of Synchytrium endobioticum.</title>
        <authorList>
            <person name="van de Vossenberg B.T.L.H."/>
            <person name="Warris S."/>
            <person name="Nguyen H.D.T."/>
            <person name="van Gent-Pelzer M.P.E."/>
            <person name="Joly D.L."/>
            <person name="van de Geest H.C."/>
            <person name="Bonants P.J.M."/>
            <person name="Smith D.S."/>
            <person name="Levesque C.A."/>
            <person name="van der Lee T.A.J."/>
        </authorList>
    </citation>
    <scope>NUCLEOTIDE SEQUENCE [LARGE SCALE GENOMIC DNA]</scope>
    <source>
        <strain evidence="3 4">CBS 809.83</strain>
    </source>
</reference>
<dbReference type="SUPFAM" id="SSF52777">
    <property type="entry name" value="CoA-dependent acyltransferases"/>
    <property type="match status" value="1"/>
</dbReference>
<protein>
    <recommendedName>
        <fullName evidence="2">Peripheral subunit-binding (PSBD) domain-containing protein</fullName>
    </recommendedName>
</protein>
<dbReference type="InterPro" id="IPR023213">
    <property type="entry name" value="CAT-like_dom_sf"/>
</dbReference>
<dbReference type="Pfam" id="PF00198">
    <property type="entry name" value="2-oxoacid_dh"/>
    <property type="match status" value="1"/>
</dbReference>
<gene>
    <name evidence="3" type="ORF">PhCBS80983_g03072</name>
</gene>
<proteinExistence type="inferred from homology"/>
<name>A0A507E5W7_9FUNG</name>
<dbReference type="InterPro" id="IPR001078">
    <property type="entry name" value="2-oxoacid_DH_actylTfrase"/>
</dbReference>
<sequence>MLRVLQPAQRQSSRCIGQATARFASTATAGAEVLSPAVAFLVGRKKIDQATVRRLPRSGPKNRLLKGDVLRFLANPSILDNVPEAPTAESSAETSVEESFIPAAYYGTRVNVNDLVTFVKNYNDQRKATLSVSDLFTRAAHLALQAVPEVNSHWVEGSNSKQALDATQILINRLSPFGVTRMVLKKAEDVGGVQINKSFKDEGSKVENAGPLFCIYDTVLSPFAEVSPYPSQKNPVILTIGSIRKEHRTPRGDDVLDFLTGPSNTTRSKQPPQANIVLDEVYQAKPSVPSAVVDDIDFLSKPPPSSFYTGSFSGECEPMVDYMVSVDLTVDARAVSQKSAQKFLATWEKILKSSKTLL</sequence>
<feature type="domain" description="Peripheral subunit-binding (PSBD)" evidence="2">
    <location>
        <begin position="33"/>
        <end position="73"/>
    </location>
</feature>
<dbReference type="STRING" id="109895.A0A507E5W7"/>
<dbReference type="GO" id="GO:0006086">
    <property type="term" value="P:pyruvate decarboxylation to acetyl-CoA"/>
    <property type="evidence" value="ECO:0007669"/>
    <property type="project" value="InterPro"/>
</dbReference>
<dbReference type="EMBL" id="QEAQ01000035">
    <property type="protein sequence ID" value="TPX58498.1"/>
    <property type="molecule type" value="Genomic_DNA"/>
</dbReference>
<dbReference type="GO" id="GO:0016746">
    <property type="term" value="F:acyltransferase activity"/>
    <property type="evidence" value="ECO:0007669"/>
    <property type="project" value="InterPro"/>
</dbReference>
<dbReference type="InterPro" id="IPR045257">
    <property type="entry name" value="E2/Pdx1"/>
</dbReference>
<comment type="caution">
    <text evidence="3">The sequence shown here is derived from an EMBL/GenBank/DDBJ whole genome shotgun (WGS) entry which is preliminary data.</text>
</comment>
<evidence type="ECO:0000256" key="1">
    <source>
        <dbReference type="ARBA" id="ARBA00007317"/>
    </source>
</evidence>
<dbReference type="AlphaFoldDB" id="A0A507E5W7"/>
<dbReference type="PANTHER" id="PTHR23151:SF90">
    <property type="entry name" value="DIHYDROLIPOYLLYSINE-RESIDUE ACETYLTRANSFERASE COMPONENT OF PYRUVATE DEHYDROGENASE COMPLEX, MITOCHONDRIAL-RELATED"/>
    <property type="match status" value="1"/>
</dbReference>